<dbReference type="GeneID" id="18830176"/>
<dbReference type="KEGG" id="abp:AGABI1DRAFT56570"/>
<keyword evidence="1" id="KW-0548">Nucleotidyltransferase</keyword>
<dbReference type="Proteomes" id="UP000008493">
    <property type="component" value="Unassembled WGS sequence"/>
</dbReference>
<evidence type="ECO:0000313" key="4">
    <source>
        <dbReference type="EMBL" id="EKM81167.1"/>
    </source>
</evidence>
<keyword evidence="5" id="KW-1185">Reference proteome</keyword>
<evidence type="ECO:0000256" key="2">
    <source>
        <dbReference type="SAM" id="MobiDB-lite"/>
    </source>
</evidence>
<dbReference type="GO" id="GO:0031380">
    <property type="term" value="C:nuclear RNA-directed RNA polymerase complex"/>
    <property type="evidence" value="ECO:0007669"/>
    <property type="project" value="TreeGrafter"/>
</dbReference>
<dbReference type="PANTHER" id="PTHR23079">
    <property type="entry name" value="RNA-DEPENDENT RNA POLYMERASE"/>
    <property type="match status" value="1"/>
</dbReference>
<dbReference type="GO" id="GO:0003723">
    <property type="term" value="F:RNA binding"/>
    <property type="evidence" value="ECO:0007669"/>
    <property type="project" value="UniProtKB-KW"/>
</dbReference>
<feature type="region of interest" description="Disordered" evidence="2">
    <location>
        <begin position="942"/>
        <end position="962"/>
    </location>
</feature>
<dbReference type="EC" id="2.7.7.48" evidence="1"/>
<dbReference type="EMBL" id="JH971388">
    <property type="protein sequence ID" value="EKM81167.1"/>
    <property type="molecule type" value="Genomic_DNA"/>
</dbReference>
<feature type="domain" description="RDRP core" evidence="3">
    <location>
        <begin position="404"/>
        <end position="993"/>
    </location>
</feature>
<dbReference type="InterPro" id="IPR007855">
    <property type="entry name" value="RDRP"/>
</dbReference>
<evidence type="ECO:0000259" key="3">
    <source>
        <dbReference type="Pfam" id="PF05183"/>
    </source>
</evidence>
<protein>
    <recommendedName>
        <fullName evidence="1">RNA-dependent RNA polymerase</fullName>
        <ecNumber evidence="1">2.7.7.48</ecNumber>
    </recommendedName>
</protein>
<dbReference type="STRING" id="597362.K5XDE3"/>
<evidence type="ECO:0000256" key="1">
    <source>
        <dbReference type="RuleBase" id="RU363098"/>
    </source>
</evidence>
<dbReference type="AlphaFoldDB" id="K5XDE3"/>
<dbReference type="OrthoDB" id="6513042at2759"/>
<gene>
    <name evidence="4" type="ORF">AGABI1DRAFT_56570</name>
</gene>
<dbReference type="GO" id="GO:0003968">
    <property type="term" value="F:RNA-directed RNA polymerase activity"/>
    <property type="evidence" value="ECO:0007669"/>
    <property type="project" value="UniProtKB-KW"/>
</dbReference>
<name>K5XDE3_AGABU</name>
<dbReference type="InterPro" id="IPR057596">
    <property type="entry name" value="RDRP_core"/>
</dbReference>
<evidence type="ECO:0000313" key="5">
    <source>
        <dbReference type="Proteomes" id="UP000008493"/>
    </source>
</evidence>
<keyword evidence="1" id="KW-0694">RNA-binding</keyword>
<keyword evidence="1" id="KW-0696">RNA-directed RNA polymerase</keyword>
<dbReference type="RefSeq" id="XP_007328097.1">
    <property type="nucleotide sequence ID" value="XM_007328035.1"/>
</dbReference>
<dbReference type="GO" id="GO:0030422">
    <property type="term" value="P:siRNA processing"/>
    <property type="evidence" value="ECO:0007669"/>
    <property type="project" value="TreeGrafter"/>
</dbReference>
<dbReference type="Pfam" id="PF05183">
    <property type="entry name" value="RdRP"/>
    <property type="match status" value="1"/>
</dbReference>
<comment type="similarity">
    <text evidence="1">Belongs to the RdRP family.</text>
</comment>
<comment type="catalytic activity">
    <reaction evidence="1">
        <text>RNA(n) + a ribonucleoside 5'-triphosphate = RNA(n+1) + diphosphate</text>
        <dbReference type="Rhea" id="RHEA:21248"/>
        <dbReference type="Rhea" id="RHEA-COMP:14527"/>
        <dbReference type="Rhea" id="RHEA-COMP:17342"/>
        <dbReference type="ChEBI" id="CHEBI:33019"/>
        <dbReference type="ChEBI" id="CHEBI:61557"/>
        <dbReference type="ChEBI" id="CHEBI:140395"/>
        <dbReference type="EC" id="2.7.7.48"/>
    </reaction>
</comment>
<dbReference type="PANTHER" id="PTHR23079:SF55">
    <property type="entry name" value="RNA-DIRECTED RNA POLYMERASE"/>
    <property type="match status" value="1"/>
</dbReference>
<accession>K5XDE3</accession>
<proteinExistence type="inferred from homology"/>
<dbReference type="HOGENOM" id="CLU_001366_2_1_1"/>
<sequence length="1201" mass="136095">MEIFMRGIPAEYDKYQVKAVLANVLHSRKFFNGKVNFDVYLYRPQDQESDRAGIFTIHDVNVGNQFLGIYAGRFASMVVPCGPNLLEFAPGRRTPSPSLLDSISRSPWVDPIEERKREQQEMELDSLFVSLRSIQFGWMCRDDVFSIEAEASQNAFLRFDSSRRELNVVLKEAYPGTSEYVIAMRPSSILHISSHQSGLDAVIFLQLEIPPFFFHRPVPIPGEKRKGPFTRLDNLSGIVNNALAIPYTSLAMRLVLFSPAAVNAFAQLSDAANLRNIVKSHPVRVERRALFSPARLQAMDINIRQFDWSIAFQIEALLRNLYVDPAEILDLVPPIKKVLESHGKHYTAKLIKEFGPQAKEFLLTGNMTSISSYFLSFADSKQDDIESEILNDASYYHSLQVTISPTSIFLNGPFIDKSNRVLRRYSKANHENFLRVEFRDENNLQYRSDKDIDDEEFVRRRLGHFMHEGLVIAGRRFRFLAYSQSALREHSVWFVKAFRDPKHGIVNAGKIIESLGNFRDLAYDRTLGYCPARFGARVSQAFSATDAAIVEVDEILIKRDITTPDGQYTFTDGSGDMSADLARDIWHRIARKRDRNDFPRAYQIRHEGSKGMISVDYRLNGSNTLSLRDSMIKFDAPESNEIEVSRAIDQPTPYYLNRFLIMILEGLGVKHEVFQGFQDEAVRGTQQAMEHLSSASHLLQAHGLGLTFKIPSTMANLSKLDLDNLARDPLFDQPLRLGVYHVLRDLKYKARIPIPNAWTLVGVADTHGYLKADEVFVCIKHPEKGSFYLEGPVLISRSPTIHPGDVQLAMAIGGPRQGSPFAREPLPNTVVFSVKGDRPLPSCLGGGDLDGDPYNIIPLRDHPYFTPEKTYEPANYEAAEKQLTEWPCTMKDVADFVMQYIVSDVIGVVATNWLIIADQRQDITDDDCLVLAKLHSDAVDYPKTGRPVQQDHIPRPRNPKPDWLAPETLENVLSQGGRYYESQTALGKLTRAIDLKAHEPVVAPQSRRKRPMQTATRQIESLADEFSCLSTNDSAISLICGALAPLIKRYSNPRDPVDTLMAKRIERCFKVFARELNSIALKCSLTNRLFKPLSEDELIVGTIAQKTSQQHLRKDKISKMKELTEFESRKVRNLLEGDEERTPGDYLKFAWAAWNISLVEMRKGTFGAKSFWWLTLGIVFDAIKVNEEAESVDVRSSRRGI</sequence>
<reference evidence="5" key="1">
    <citation type="journal article" date="2012" name="Proc. Natl. Acad. Sci. U.S.A.">
        <title>Genome sequence of the button mushroom Agaricus bisporus reveals mechanisms governing adaptation to a humic-rich ecological niche.</title>
        <authorList>
            <person name="Morin E."/>
            <person name="Kohler A."/>
            <person name="Baker A.R."/>
            <person name="Foulongne-Oriol M."/>
            <person name="Lombard V."/>
            <person name="Nagy L.G."/>
            <person name="Ohm R.A."/>
            <person name="Patyshakuliyeva A."/>
            <person name="Brun A."/>
            <person name="Aerts A.L."/>
            <person name="Bailey A.M."/>
            <person name="Billette C."/>
            <person name="Coutinho P.M."/>
            <person name="Deakin G."/>
            <person name="Doddapaneni H."/>
            <person name="Floudas D."/>
            <person name="Grimwood J."/>
            <person name="Hilden K."/>
            <person name="Kuees U."/>
            <person name="LaButti K.M."/>
            <person name="Lapidus A."/>
            <person name="Lindquist E.A."/>
            <person name="Lucas S.M."/>
            <person name="Murat C."/>
            <person name="Riley R.W."/>
            <person name="Salamov A.A."/>
            <person name="Schmutz J."/>
            <person name="Subramanian V."/>
            <person name="Woesten H.A.B."/>
            <person name="Xu J."/>
            <person name="Eastwood D.C."/>
            <person name="Foster G.D."/>
            <person name="Sonnenberg A.S."/>
            <person name="Cullen D."/>
            <person name="de Vries R.P."/>
            <person name="Lundell T."/>
            <person name="Hibbett D.S."/>
            <person name="Henrissat B."/>
            <person name="Burton K.S."/>
            <person name="Kerrigan R.W."/>
            <person name="Challen M.P."/>
            <person name="Grigoriev I.V."/>
            <person name="Martin F."/>
        </authorList>
    </citation>
    <scope>NUCLEOTIDE SEQUENCE [LARGE SCALE GENOMIC DNA]</scope>
    <source>
        <strain evidence="5">JB137-S8 / ATCC MYA-4627 / FGSC 10392</strain>
    </source>
</reference>
<dbReference type="FunCoup" id="K5XDE3">
    <property type="interactions" value="3"/>
</dbReference>
<dbReference type="eggNOG" id="KOG0988">
    <property type="taxonomic scope" value="Eukaryota"/>
</dbReference>
<dbReference type="OMA" id="ANHENFL"/>
<organism evidence="4 5">
    <name type="scientific">Agaricus bisporus var. burnettii (strain JB137-S8 / ATCC MYA-4627 / FGSC 10392)</name>
    <name type="common">White button mushroom</name>
    <dbReference type="NCBI Taxonomy" id="597362"/>
    <lineage>
        <taxon>Eukaryota</taxon>
        <taxon>Fungi</taxon>
        <taxon>Dikarya</taxon>
        <taxon>Basidiomycota</taxon>
        <taxon>Agaricomycotina</taxon>
        <taxon>Agaricomycetes</taxon>
        <taxon>Agaricomycetidae</taxon>
        <taxon>Agaricales</taxon>
        <taxon>Agaricineae</taxon>
        <taxon>Agaricaceae</taxon>
        <taxon>Agaricus</taxon>
    </lineage>
</organism>
<keyword evidence="1" id="KW-0808">Transferase</keyword>
<dbReference type="InParanoid" id="K5XDE3"/>